<evidence type="ECO:0000256" key="8">
    <source>
        <dbReference type="ARBA" id="ARBA00023065"/>
    </source>
</evidence>
<keyword evidence="7" id="KW-0408">Iron</keyword>
<evidence type="ECO:0000256" key="2">
    <source>
        <dbReference type="ARBA" id="ARBA00022448"/>
    </source>
</evidence>
<dbReference type="GO" id="GO:0009279">
    <property type="term" value="C:cell outer membrane"/>
    <property type="evidence" value="ECO:0007669"/>
    <property type="project" value="UniProtKB-SubCell"/>
</dbReference>
<dbReference type="PROSITE" id="PS01156">
    <property type="entry name" value="TONB_DEPENDENT_REC_2"/>
    <property type="match status" value="1"/>
</dbReference>
<dbReference type="Proteomes" id="UP000235916">
    <property type="component" value="Unassembled WGS sequence"/>
</dbReference>
<dbReference type="InterPro" id="IPR012910">
    <property type="entry name" value="Plug_dom"/>
</dbReference>
<keyword evidence="11 12" id="KW-0998">Cell outer membrane</keyword>
<feature type="short sequence motif" description="TonB C-terminal box" evidence="13">
    <location>
        <begin position="735"/>
        <end position="752"/>
    </location>
</feature>
<comment type="subcellular location">
    <subcellularLocation>
        <location evidence="1 12">Cell outer membrane</location>
        <topology evidence="1 12">Multi-pass membrane protein</topology>
    </subcellularLocation>
</comment>
<dbReference type="InterPro" id="IPR036942">
    <property type="entry name" value="Beta-barrel_TonB_sf"/>
</dbReference>
<dbReference type="OrthoDB" id="8538693at2"/>
<dbReference type="InterPro" id="IPR000531">
    <property type="entry name" value="Beta-barrel_TonB"/>
</dbReference>
<evidence type="ECO:0000256" key="10">
    <source>
        <dbReference type="ARBA" id="ARBA00023136"/>
    </source>
</evidence>
<dbReference type="PROSITE" id="PS52016">
    <property type="entry name" value="TONB_DEPENDENT_REC_3"/>
    <property type="match status" value="1"/>
</dbReference>
<evidence type="ECO:0000313" key="20">
    <source>
        <dbReference type="Proteomes" id="UP000235916"/>
    </source>
</evidence>
<dbReference type="RefSeq" id="WP_102768907.1">
    <property type="nucleotide sequence ID" value="NZ_POSP01000003.1"/>
</dbReference>
<keyword evidence="8" id="KW-0406">Ion transport</keyword>
<evidence type="ECO:0000259" key="18">
    <source>
        <dbReference type="Pfam" id="PF07715"/>
    </source>
</evidence>
<accession>A0A2N8KZV7</accession>
<keyword evidence="20" id="KW-1185">Reference proteome</keyword>
<gene>
    <name evidence="19" type="ORF">C1O66_16630</name>
</gene>
<evidence type="ECO:0000313" key="19">
    <source>
        <dbReference type="EMBL" id="PND38990.1"/>
    </source>
</evidence>
<evidence type="ECO:0000256" key="16">
    <source>
        <dbReference type="SAM" id="SignalP"/>
    </source>
</evidence>
<evidence type="ECO:0000256" key="15">
    <source>
        <dbReference type="SAM" id="MobiDB-lite"/>
    </source>
</evidence>
<dbReference type="InterPro" id="IPR010917">
    <property type="entry name" value="TonB_rcpt_CS"/>
</dbReference>
<evidence type="ECO:0000256" key="12">
    <source>
        <dbReference type="PROSITE-ProRule" id="PRU01360"/>
    </source>
</evidence>
<feature type="domain" description="TonB-dependent receptor plug" evidence="18">
    <location>
        <begin position="83"/>
        <end position="192"/>
    </location>
</feature>
<comment type="similarity">
    <text evidence="12 14">Belongs to the TonB-dependent receptor family.</text>
</comment>
<dbReference type="AlphaFoldDB" id="A0A2N8KZV7"/>
<reference evidence="19 20" key="1">
    <citation type="submission" date="2018-01" db="EMBL/GenBank/DDBJ databases">
        <title>Draft genome sequence of Paucibacter aquatile CR182 isolated from freshwater of the Nakdong River.</title>
        <authorList>
            <person name="Choi A."/>
            <person name="Chung E.J."/>
        </authorList>
    </citation>
    <scope>NUCLEOTIDE SEQUENCE [LARGE SCALE GENOMIC DNA]</scope>
    <source>
        <strain evidence="19 20">CR182</strain>
    </source>
</reference>
<evidence type="ECO:0000256" key="4">
    <source>
        <dbReference type="ARBA" id="ARBA00022496"/>
    </source>
</evidence>
<evidence type="ECO:0000256" key="6">
    <source>
        <dbReference type="ARBA" id="ARBA00022729"/>
    </source>
</evidence>
<dbReference type="GO" id="GO:0006826">
    <property type="term" value="P:iron ion transport"/>
    <property type="evidence" value="ECO:0007669"/>
    <property type="project" value="UniProtKB-KW"/>
</dbReference>
<evidence type="ECO:0000256" key="5">
    <source>
        <dbReference type="ARBA" id="ARBA00022692"/>
    </source>
</evidence>
<evidence type="ECO:0000259" key="17">
    <source>
        <dbReference type="Pfam" id="PF00593"/>
    </source>
</evidence>
<comment type="caution">
    <text evidence="19">The sequence shown here is derived from an EMBL/GenBank/DDBJ whole genome shotgun (WGS) entry which is preliminary data.</text>
</comment>
<dbReference type="InterPro" id="IPR039426">
    <property type="entry name" value="TonB-dep_rcpt-like"/>
</dbReference>
<dbReference type="SUPFAM" id="SSF56935">
    <property type="entry name" value="Porins"/>
    <property type="match status" value="1"/>
</dbReference>
<organism evidence="19 20">
    <name type="scientific">Kinneretia aquatilis</name>
    <dbReference type="NCBI Taxonomy" id="2070761"/>
    <lineage>
        <taxon>Bacteria</taxon>
        <taxon>Pseudomonadati</taxon>
        <taxon>Pseudomonadota</taxon>
        <taxon>Betaproteobacteria</taxon>
        <taxon>Burkholderiales</taxon>
        <taxon>Sphaerotilaceae</taxon>
        <taxon>Roseateles</taxon>
    </lineage>
</organism>
<evidence type="ECO:0000256" key="14">
    <source>
        <dbReference type="RuleBase" id="RU003357"/>
    </source>
</evidence>
<sequence>MRFTPRPTARTTPARLSPLSLALAALFALPLSSQAQTNSAAPAQPAASAEESSAAKAATAEATGGTNKLEAVKVTARRREETLRDVPVAVTALSATALEALNVKNLGDLQGQVPNLTVYAARGSNSTITTFIRGVGQADPLWGVDPGVGIYLDDVYMARPQGALLEVFDVQRIEVLRGPQGTLYGKNTIGGAIKYVSRPLGTATEGSLSFSTGNYGQANFKGSVGGSTADGQIRARFAVASLNREGYGKNLTDGSDVSNQDTTAARATVGYFAKDMPLTVVFSADRALDDSNMRGFKRLNANPPVESNYDIATGMANKNSTDTRGHSLTATLNLSNAWTAKFVHANRRGLTNTGIDFDGLPAKTADVLARYADKQTSNELQFSYDSGSGHAGVLGLYQFDGEAGGTVLNNFFNLLFGSTNGTVYTKGKAVYGDWSWRLSPSFSLSTGLRYTKESKHARVLNQGFKDATFSQVTGVTADFDKTREVSNTAPKLSLDYKLSGTTNLYASASRGFKSGGYNVRAQAVAVPRSAEPFNDETLDSLELGAKTVLDGGRLEINSAVFHNKYKNVQLSIFTSYIAANGTPSFFGDFTNAGKATVQGAEVEFAWRPDSAWSLSGNVAYVNAKYDEYIDRGVNVAADKKFSNTPKFQGALNIEYRTGVPLGGVLKTRLGLNYRTKVYPTTDLSEVIAQNAYGLISAGLIWEKTERLSFSLQGSNLANKAYRTDGYNIPSLTVLSGFYGAPRTFTAGVGYKF</sequence>
<dbReference type="PANTHER" id="PTHR32552">
    <property type="entry name" value="FERRICHROME IRON RECEPTOR-RELATED"/>
    <property type="match status" value="1"/>
</dbReference>
<dbReference type="CDD" id="cd01347">
    <property type="entry name" value="ligand_gated_channel"/>
    <property type="match status" value="1"/>
</dbReference>
<evidence type="ECO:0000256" key="1">
    <source>
        <dbReference type="ARBA" id="ARBA00004571"/>
    </source>
</evidence>
<proteinExistence type="inferred from homology"/>
<feature type="chain" id="PRO_5014621008" evidence="16">
    <location>
        <begin position="36"/>
        <end position="752"/>
    </location>
</feature>
<keyword evidence="3 12" id="KW-1134">Transmembrane beta strand</keyword>
<dbReference type="GO" id="GO:0044384">
    <property type="term" value="C:host outer membrane"/>
    <property type="evidence" value="ECO:0007669"/>
    <property type="project" value="InterPro"/>
</dbReference>
<keyword evidence="5 12" id="KW-0812">Transmembrane</keyword>
<evidence type="ECO:0000256" key="3">
    <source>
        <dbReference type="ARBA" id="ARBA00022452"/>
    </source>
</evidence>
<protein>
    <submittedName>
        <fullName evidence="19">TonB-dependent receptor</fullName>
    </submittedName>
</protein>
<keyword evidence="19" id="KW-0675">Receptor</keyword>
<feature type="domain" description="TonB-dependent receptor-like beta-barrel" evidence="17">
    <location>
        <begin position="278"/>
        <end position="716"/>
    </location>
</feature>
<name>A0A2N8KZV7_9BURK</name>
<dbReference type="Pfam" id="PF07715">
    <property type="entry name" value="Plug"/>
    <property type="match status" value="1"/>
</dbReference>
<dbReference type="EMBL" id="POSP01000003">
    <property type="protein sequence ID" value="PND38990.1"/>
    <property type="molecule type" value="Genomic_DNA"/>
</dbReference>
<keyword evidence="9 14" id="KW-0798">TonB box</keyword>
<keyword evidence="4" id="KW-0410">Iron transport</keyword>
<dbReference type="PROSITE" id="PS00695">
    <property type="entry name" value="ENT_VIR_OMP_2"/>
    <property type="match status" value="1"/>
</dbReference>
<feature type="region of interest" description="Disordered" evidence="15">
    <location>
        <begin position="39"/>
        <end position="62"/>
    </location>
</feature>
<evidence type="ECO:0000256" key="13">
    <source>
        <dbReference type="PROSITE-ProRule" id="PRU10144"/>
    </source>
</evidence>
<keyword evidence="10 12" id="KW-0472">Membrane</keyword>
<dbReference type="Pfam" id="PF00593">
    <property type="entry name" value="TonB_dep_Rec_b-barrel"/>
    <property type="match status" value="1"/>
</dbReference>
<dbReference type="Gene3D" id="2.40.170.20">
    <property type="entry name" value="TonB-dependent receptor, beta-barrel domain"/>
    <property type="match status" value="1"/>
</dbReference>
<keyword evidence="6 16" id="KW-0732">Signal</keyword>
<evidence type="ECO:0000256" key="7">
    <source>
        <dbReference type="ARBA" id="ARBA00023004"/>
    </source>
</evidence>
<dbReference type="PANTHER" id="PTHR32552:SF81">
    <property type="entry name" value="TONB-DEPENDENT OUTER MEMBRANE RECEPTOR"/>
    <property type="match status" value="1"/>
</dbReference>
<dbReference type="InterPro" id="IPR000758">
    <property type="entry name" value="Enterovir_OMP"/>
</dbReference>
<keyword evidence="2 12" id="KW-0813">Transport</keyword>
<feature type="signal peptide" evidence="16">
    <location>
        <begin position="1"/>
        <end position="35"/>
    </location>
</feature>
<evidence type="ECO:0000256" key="11">
    <source>
        <dbReference type="ARBA" id="ARBA00023237"/>
    </source>
</evidence>
<evidence type="ECO:0000256" key="9">
    <source>
        <dbReference type="ARBA" id="ARBA00023077"/>
    </source>
</evidence>